<dbReference type="Proteomes" id="UP000623467">
    <property type="component" value="Unassembled WGS sequence"/>
</dbReference>
<dbReference type="Gene3D" id="3.20.20.70">
    <property type="entry name" value="Aldolase class I"/>
    <property type="match status" value="1"/>
</dbReference>
<dbReference type="OrthoDB" id="412383at2759"/>
<proteinExistence type="predicted"/>
<dbReference type="InterPro" id="IPR013785">
    <property type="entry name" value="Aldolase_TIM"/>
</dbReference>
<organism evidence="1 2">
    <name type="scientific">Mycena sanguinolenta</name>
    <dbReference type="NCBI Taxonomy" id="230812"/>
    <lineage>
        <taxon>Eukaryota</taxon>
        <taxon>Fungi</taxon>
        <taxon>Dikarya</taxon>
        <taxon>Basidiomycota</taxon>
        <taxon>Agaricomycotina</taxon>
        <taxon>Agaricomycetes</taxon>
        <taxon>Agaricomycetidae</taxon>
        <taxon>Agaricales</taxon>
        <taxon>Marasmiineae</taxon>
        <taxon>Mycenaceae</taxon>
        <taxon>Mycena</taxon>
    </lineage>
</organism>
<gene>
    <name evidence="1" type="ORF">MSAN_02526900</name>
</gene>
<comment type="caution">
    <text evidence="1">The sequence shown here is derived from an EMBL/GenBank/DDBJ whole genome shotgun (WGS) entry which is preliminary data.</text>
</comment>
<reference evidence="1" key="1">
    <citation type="submission" date="2020-05" db="EMBL/GenBank/DDBJ databases">
        <title>Mycena genomes resolve the evolution of fungal bioluminescence.</title>
        <authorList>
            <person name="Tsai I.J."/>
        </authorList>
    </citation>
    <scope>NUCLEOTIDE SEQUENCE</scope>
    <source>
        <strain evidence="1">160909Yilan</strain>
    </source>
</reference>
<accession>A0A8H6TWX7</accession>
<sequence>MSHCSIKRNNPPPSPIHENIKKTIVTSSEKDTVHIFRTLHNTARIFKHKVSMEVVQNERCPGGPKFEDVRELVSGQRGKVVYENGDPNYGIWTAGYIAMGLITDIPTCDELLRTLEKGMENIITNLSTVVVKSKL</sequence>
<dbReference type="AlphaFoldDB" id="A0A8H6TWX7"/>
<dbReference type="EMBL" id="JACAZH010000122">
    <property type="protein sequence ID" value="KAF7324282.1"/>
    <property type="molecule type" value="Genomic_DNA"/>
</dbReference>
<protein>
    <submittedName>
        <fullName evidence="1">Inosine monophosphate dehydrogenase</fullName>
    </submittedName>
</protein>
<evidence type="ECO:0000313" key="1">
    <source>
        <dbReference type="EMBL" id="KAF7324282.1"/>
    </source>
</evidence>
<name>A0A8H6TWX7_9AGAR</name>
<keyword evidence="2" id="KW-1185">Reference proteome</keyword>
<evidence type="ECO:0000313" key="2">
    <source>
        <dbReference type="Proteomes" id="UP000623467"/>
    </source>
</evidence>